<sequence>MVIDRPAFFRHLEENGEGLFADGVTEAQKRGLSCKLDVWDAFYAAGHPWVFLAAALGQMHWETGGRLEPVLEAFAENRRQSAEKLQAAYDAGRLAWVKTPYWLPDESGQIAVGGGDIQLTHRRNYVFAEQRLAERFGRSFGLDADYDRILDPAISAHVAFAGMIEGWFRPCKLGDFLREDGTLDYRAARDIVNGDTGRIGDRIEAHCKTYEAAILASLREND</sequence>
<dbReference type="Gene3D" id="1.10.530.10">
    <property type="match status" value="1"/>
</dbReference>
<name>A0A4R5PJZ7_9HYPH</name>
<gene>
    <name evidence="1" type="ORF">E2A64_12000</name>
</gene>
<evidence type="ECO:0000313" key="1">
    <source>
        <dbReference type="EMBL" id="TDH36017.1"/>
    </source>
</evidence>
<dbReference type="EMBL" id="SMSI01000002">
    <property type="protein sequence ID" value="TDH36017.1"/>
    <property type="molecule type" value="Genomic_DNA"/>
</dbReference>
<dbReference type="Proteomes" id="UP000295131">
    <property type="component" value="Unassembled WGS sequence"/>
</dbReference>
<dbReference type="SUPFAM" id="SSF53955">
    <property type="entry name" value="Lysozyme-like"/>
    <property type="match status" value="1"/>
</dbReference>
<accession>A0A4R5PJZ7</accession>
<evidence type="ECO:0008006" key="3">
    <source>
        <dbReference type="Google" id="ProtNLM"/>
    </source>
</evidence>
<dbReference type="AlphaFoldDB" id="A0A4R5PJZ7"/>
<comment type="caution">
    <text evidence="1">The sequence shown here is derived from an EMBL/GenBank/DDBJ whole genome shotgun (WGS) entry which is preliminary data.</text>
</comment>
<dbReference type="RefSeq" id="WP_133284718.1">
    <property type="nucleotide sequence ID" value="NZ_SMSI01000002.1"/>
</dbReference>
<protein>
    <recommendedName>
        <fullName evidence="3">Glycoside hydrolase family 19 catalytic domain-containing protein</fullName>
    </recommendedName>
</protein>
<dbReference type="OrthoDB" id="3078754at2"/>
<evidence type="ECO:0000313" key="2">
    <source>
        <dbReference type="Proteomes" id="UP000295131"/>
    </source>
</evidence>
<keyword evidence="2" id="KW-1185">Reference proteome</keyword>
<proteinExistence type="predicted"/>
<organism evidence="1 2">
    <name type="scientific">Pseudohoeflea suaedae</name>
    <dbReference type="NCBI Taxonomy" id="877384"/>
    <lineage>
        <taxon>Bacteria</taxon>
        <taxon>Pseudomonadati</taxon>
        <taxon>Pseudomonadota</taxon>
        <taxon>Alphaproteobacteria</taxon>
        <taxon>Hyphomicrobiales</taxon>
        <taxon>Rhizobiaceae</taxon>
        <taxon>Pseudohoeflea</taxon>
    </lineage>
</organism>
<dbReference type="InterPro" id="IPR023346">
    <property type="entry name" value="Lysozyme-like_dom_sf"/>
</dbReference>
<reference evidence="1 2" key="1">
    <citation type="journal article" date="2013" name="Int. J. Syst. Evol. Microbiol.">
        <title>Hoeflea suaedae sp. nov., an endophytic bacterium isolated from the root of the halophyte Suaeda maritima.</title>
        <authorList>
            <person name="Chung E.J."/>
            <person name="Park J.A."/>
            <person name="Pramanik P."/>
            <person name="Bibi F."/>
            <person name="Jeon C.O."/>
            <person name="Chung Y.R."/>
        </authorList>
    </citation>
    <scope>NUCLEOTIDE SEQUENCE [LARGE SCALE GENOMIC DNA]</scope>
    <source>
        <strain evidence="1 2">YC6898</strain>
    </source>
</reference>